<gene>
    <name evidence="3" type="ORF">PTKU64_85700</name>
</gene>
<proteinExistence type="inferred from homology"/>
<evidence type="ECO:0000313" key="3">
    <source>
        <dbReference type="EMBL" id="BCZ84895.1"/>
    </source>
</evidence>
<dbReference type="PANTHER" id="PTHR46268">
    <property type="entry name" value="STRESS RESPONSE PROTEIN NHAX"/>
    <property type="match status" value="1"/>
</dbReference>
<dbReference type="InterPro" id="IPR006016">
    <property type="entry name" value="UspA"/>
</dbReference>
<reference evidence="3 4" key="1">
    <citation type="journal article" date="2022" name="Front. Microbiol.">
        <title>Identification and characterization of a novel class of self-sufficient cytochrome P450 hydroxylase involved in cyclohexanecarboxylate degradation in Paraburkholderia terrae strain KU-64.</title>
        <authorList>
            <person name="Yamamoto T."/>
            <person name="Hasegawa Y."/>
            <person name="Iwaki H."/>
        </authorList>
    </citation>
    <scope>NUCLEOTIDE SEQUENCE [LARGE SCALE GENOMIC DNA]</scope>
    <source>
        <strain evidence="3 4">KU-64</strain>
    </source>
</reference>
<dbReference type="EMBL" id="AP024958">
    <property type="protein sequence ID" value="BCZ84895.1"/>
    <property type="molecule type" value="Genomic_DNA"/>
</dbReference>
<organism evidence="3 4">
    <name type="scientific">Paraburkholderia terrae</name>
    <dbReference type="NCBI Taxonomy" id="311230"/>
    <lineage>
        <taxon>Bacteria</taxon>
        <taxon>Pseudomonadati</taxon>
        <taxon>Pseudomonadota</taxon>
        <taxon>Betaproteobacteria</taxon>
        <taxon>Burkholderiales</taxon>
        <taxon>Burkholderiaceae</taxon>
        <taxon>Paraburkholderia</taxon>
    </lineage>
</organism>
<protein>
    <submittedName>
        <fullName evidence="3">Universal stress protein A</fullName>
    </submittedName>
</protein>
<accession>A0ABM7UAX2</accession>
<evidence type="ECO:0000313" key="4">
    <source>
        <dbReference type="Proteomes" id="UP001319874"/>
    </source>
</evidence>
<evidence type="ECO:0000259" key="2">
    <source>
        <dbReference type="Pfam" id="PF00582"/>
    </source>
</evidence>
<dbReference type="RefSeq" id="WP_229517026.1">
    <property type="nucleotide sequence ID" value="NZ_AP024958.1"/>
</dbReference>
<dbReference type="InterPro" id="IPR014729">
    <property type="entry name" value="Rossmann-like_a/b/a_fold"/>
</dbReference>
<dbReference type="Proteomes" id="UP001319874">
    <property type="component" value="Chromosome 4"/>
</dbReference>
<evidence type="ECO:0000256" key="1">
    <source>
        <dbReference type="ARBA" id="ARBA00008791"/>
    </source>
</evidence>
<name>A0ABM7UAX2_9BURK</name>
<dbReference type="Gene3D" id="3.40.50.620">
    <property type="entry name" value="HUPs"/>
    <property type="match status" value="1"/>
</dbReference>
<dbReference type="SUPFAM" id="SSF52402">
    <property type="entry name" value="Adenine nucleotide alpha hydrolases-like"/>
    <property type="match status" value="1"/>
</dbReference>
<feature type="domain" description="UspA" evidence="2">
    <location>
        <begin position="4"/>
        <end position="140"/>
    </location>
</feature>
<dbReference type="CDD" id="cd00293">
    <property type="entry name" value="USP-like"/>
    <property type="match status" value="1"/>
</dbReference>
<keyword evidence="4" id="KW-1185">Reference proteome</keyword>
<comment type="similarity">
    <text evidence="1">Belongs to the universal stress protein A family.</text>
</comment>
<sequence>MSAFNRILLCYDGSREGQHALADGARLAQELSGQVHVLSVINDAGWMPGADVMSAVPVDIVSDSAKEVLEDGLRKLALRGIYATGHLAIGDPLERIPFFAKDLKVDLIVVGHHRTRGLARWWGGKADGMLLDRVSCSVLVTMGPDVSSNTSAGAPAGVGTA</sequence>
<dbReference type="PANTHER" id="PTHR46268:SF6">
    <property type="entry name" value="UNIVERSAL STRESS PROTEIN UP12"/>
    <property type="match status" value="1"/>
</dbReference>
<dbReference type="Pfam" id="PF00582">
    <property type="entry name" value="Usp"/>
    <property type="match status" value="1"/>
</dbReference>